<name>A0A0D3KT42_EMIH1</name>
<dbReference type="eggNOG" id="KOG0032">
    <property type="taxonomic scope" value="Eukaryota"/>
</dbReference>
<dbReference type="Gene3D" id="1.10.510.10">
    <property type="entry name" value="Transferase(Phosphotransferase) domain 1"/>
    <property type="match status" value="1"/>
</dbReference>
<dbReference type="GO" id="GO:0004672">
    <property type="term" value="F:protein kinase activity"/>
    <property type="evidence" value="ECO:0007669"/>
    <property type="project" value="InterPro"/>
</dbReference>
<evidence type="ECO:0000259" key="1">
    <source>
        <dbReference type="PROSITE" id="PS50011"/>
    </source>
</evidence>
<evidence type="ECO:0000313" key="2">
    <source>
        <dbReference type="EnsemblProtists" id="EOD38927"/>
    </source>
</evidence>
<dbReference type="RefSeq" id="XP_005791356.1">
    <property type="nucleotide sequence ID" value="XM_005791299.1"/>
</dbReference>
<proteinExistence type="predicted"/>
<dbReference type="SMART" id="SM00220">
    <property type="entry name" value="S_TKc"/>
    <property type="match status" value="1"/>
</dbReference>
<dbReference type="PROSITE" id="PS50011">
    <property type="entry name" value="PROTEIN_KINASE_DOM"/>
    <property type="match status" value="1"/>
</dbReference>
<dbReference type="Proteomes" id="UP000013827">
    <property type="component" value="Unassembled WGS sequence"/>
</dbReference>
<dbReference type="HOGENOM" id="CLU_000288_63_0_1"/>
<dbReference type="AlphaFoldDB" id="A0A0D3KT42"/>
<dbReference type="Pfam" id="PF00069">
    <property type="entry name" value="Pkinase"/>
    <property type="match status" value="1"/>
</dbReference>
<reference evidence="3" key="1">
    <citation type="journal article" date="2013" name="Nature">
        <title>Pan genome of the phytoplankton Emiliania underpins its global distribution.</title>
        <authorList>
            <person name="Read B.A."/>
            <person name="Kegel J."/>
            <person name="Klute M.J."/>
            <person name="Kuo A."/>
            <person name="Lefebvre S.C."/>
            <person name="Maumus F."/>
            <person name="Mayer C."/>
            <person name="Miller J."/>
            <person name="Monier A."/>
            <person name="Salamov A."/>
            <person name="Young J."/>
            <person name="Aguilar M."/>
            <person name="Claverie J.M."/>
            <person name="Frickenhaus S."/>
            <person name="Gonzalez K."/>
            <person name="Herman E.K."/>
            <person name="Lin Y.C."/>
            <person name="Napier J."/>
            <person name="Ogata H."/>
            <person name="Sarno A.F."/>
            <person name="Shmutz J."/>
            <person name="Schroeder D."/>
            <person name="de Vargas C."/>
            <person name="Verret F."/>
            <person name="von Dassow P."/>
            <person name="Valentin K."/>
            <person name="Van de Peer Y."/>
            <person name="Wheeler G."/>
            <person name="Dacks J.B."/>
            <person name="Delwiche C.F."/>
            <person name="Dyhrman S.T."/>
            <person name="Glockner G."/>
            <person name="John U."/>
            <person name="Richards T."/>
            <person name="Worden A.Z."/>
            <person name="Zhang X."/>
            <person name="Grigoriev I.V."/>
            <person name="Allen A.E."/>
            <person name="Bidle K."/>
            <person name="Borodovsky M."/>
            <person name="Bowler C."/>
            <person name="Brownlee C."/>
            <person name="Cock J.M."/>
            <person name="Elias M."/>
            <person name="Gladyshev V.N."/>
            <person name="Groth M."/>
            <person name="Guda C."/>
            <person name="Hadaegh A."/>
            <person name="Iglesias-Rodriguez M.D."/>
            <person name="Jenkins J."/>
            <person name="Jones B.M."/>
            <person name="Lawson T."/>
            <person name="Leese F."/>
            <person name="Lindquist E."/>
            <person name="Lobanov A."/>
            <person name="Lomsadze A."/>
            <person name="Malik S.B."/>
            <person name="Marsh M.E."/>
            <person name="Mackinder L."/>
            <person name="Mock T."/>
            <person name="Mueller-Roeber B."/>
            <person name="Pagarete A."/>
            <person name="Parker M."/>
            <person name="Probert I."/>
            <person name="Quesneville H."/>
            <person name="Raines C."/>
            <person name="Rensing S.A."/>
            <person name="Riano-Pachon D.M."/>
            <person name="Richier S."/>
            <person name="Rokitta S."/>
            <person name="Shiraiwa Y."/>
            <person name="Soanes D.M."/>
            <person name="van der Giezen M."/>
            <person name="Wahlund T.M."/>
            <person name="Williams B."/>
            <person name="Wilson W."/>
            <person name="Wolfe G."/>
            <person name="Wurch L.L."/>
        </authorList>
    </citation>
    <scope>NUCLEOTIDE SEQUENCE</scope>
</reference>
<dbReference type="SUPFAM" id="SSF56112">
    <property type="entry name" value="Protein kinase-like (PK-like)"/>
    <property type="match status" value="1"/>
</dbReference>
<dbReference type="PANTHER" id="PTHR24347">
    <property type="entry name" value="SERINE/THREONINE-PROTEIN KINASE"/>
    <property type="match status" value="1"/>
</dbReference>
<feature type="domain" description="Protein kinase" evidence="1">
    <location>
        <begin position="1"/>
        <end position="224"/>
    </location>
</feature>
<protein>
    <recommendedName>
        <fullName evidence="1">Protein kinase domain-containing protein</fullName>
    </recommendedName>
</protein>
<evidence type="ECO:0000313" key="3">
    <source>
        <dbReference type="Proteomes" id="UP000013827"/>
    </source>
</evidence>
<sequence>MRRCGSHPYIIELLGVYWVRPEGRAADSGPVEAAIVMELAGGGGLFERLVAEGAYTEQIASKIIKQVALSIYHLHSRGILHRDLKPENVVFECEERDSAIKLIDFGTAVTLDEAGEKVQGGGRIGTWSYWAPEQLAQQPYGFEVDLWSLGVLLYILLVGFHPFDPEGEANEQQILANMKAHRLCLDAPEWGTVSGQAKGLVVSLLEPDPEQRLTAAQLISHPWVLGQDVPGRPMPATQERLRHFTQARNAFYGSLLMGLLVHQLSTSADAEGLGGLQVDV</sequence>
<dbReference type="EnsemblProtists" id="EOD38927">
    <property type="protein sequence ID" value="EOD38927"/>
    <property type="gene ID" value="EMIHUDRAFT_417522"/>
</dbReference>
<keyword evidence="3" id="KW-1185">Reference proteome</keyword>
<dbReference type="PaxDb" id="2903-EOD38927"/>
<organism evidence="2 3">
    <name type="scientific">Emiliania huxleyi (strain CCMP1516)</name>
    <dbReference type="NCBI Taxonomy" id="280463"/>
    <lineage>
        <taxon>Eukaryota</taxon>
        <taxon>Haptista</taxon>
        <taxon>Haptophyta</taxon>
        <taxon>Prymnesiophyceae</taxon>
        <taxon>Isochrysidales</taxon>
        <taxon>Noelaerhabdaceae</taxon>
        <taxon>Emiliania</taxon>
    </lineage>
</organism>
<dbReference type="PROSITE" id="PS00108">
    <property type="entry name" value="PROTEIN_KINASE_ST"/>
    <property type="match status" value="1"/>
</dbReference>
<dbReference type="InterPro" id="IPR000719">
    <property type="entry name" value="Prot_kinase_dom"/>
</dbReference>
<dbReference type="STRING" id="2903.R1DUY3"/>
<dbReference type="InterPro" id="IPR011009">
    <property type="entry name" value="Kinase-like_dom_sf"/>
</dbReference>
<dbReference type="GeneID" id="17284198"/>
<dbReference type="GO" id="GO:0005524">
    <property type="term" value="F:ATP binding"/>
    <property type="evidence" value="ECO:0007669"/>
    <property type="project" value="InterPro"/>
</dbReference>
<reference evidence="2" key="2">
    <citation type="submission" date="2024-10" db="UniProtKB">
        <authorList>
            <consortium name="EnsemblProtists"/>
        </authorList>
    </citation>
    <scope>IDENTIFICATION</scope>
</reference>
<dbReference type="InterPro" id="IPR008271">
    <property type="entry name" value="Ser/Thr_kinase_AS"/>
</dbReference>
<accession>A0A0D3KT42</accession>
<dbReference type="KEGG" id="ehx:EMIHUDRAFT_417522"/>